<dbReference type="RefSeq" id="WP_108692986.1">
    <property type="nucleotide sequence ID" value="NZ_QCYH01000009.1"/>
</dbReference>
<evidence type="ECO:0000313" key="3">
    <source>
        <dbReference type="Proteomes" id="UP000244446"/>
    </source>
</evidence>
<organism evidence="2 3">
    <name type="scientific">Pelagivirga sediminicola</name>
    <dbReference type="NCBI Taxonomy" id="2170575"/>
    <lineage>
        <taxon>Bacteria</taxon>
        <taxon>Pseudomonadati</taxon>
        <taxon>Pseudomonadota</taxon>
        <taxon>Alphaproteobacteria</taxon>
        <taxon>Rhodobacterales</taxon>
        <taxon>Paracoccaceae</taxon>
        <taxon>Pelagivirga</taxon>
    </lineage>
</organism>
<feature type="chain" id="PRO_5015606308" description="Argininosuccinate lyase" evidence="1">
    <location>
        <begin position="25"/>
        <end position="109"/>
    </location>
</feature>
<proteinExistence type="predicted"/>
<dbReference type="EMBL" id="QCYH01000009">
    <property type="protein sequence ID" value="PVA09367.1"/>
    <property type="molecule type" value="Genomic_DNA"/>
</dbReference>
<accession>A0A2T7G4P0</accession>
<sequence>MYNHFSRAGTLAALCAVVALPAAAADRKVEIINKTGYAITEFYGSNNGTDQWEEDILGADVLPHNASVTIDFDDGTGHCIFDFLITFEDGDQLKEEDVDVCTVGEFTFE</sequence>
<evidence type="ECO:0000256" key="1">
    <source>
        <dbReference type="SAM" id="SignalP"/>
    </source>
</evidence>
<reference evidence="2 3" key="1">
    <citation type="submission" date="2018-04" db="EMBL/GenBank/DDBJ databases">
        <title>Pelagivirga bohaiensis gen. nov., sp. nov., a bacterium isolated from the Bohai Sea.</title>
        <authorList>
            <person name="Ji X."/>
        </authorList>
    </citation>
    <scope>NUCLEOTIDE SEQUENCE [LARGE SCALE GENOMIC DNA]</scope>
    <source>
        <strain evidence="2 3">BH-SD19</strain>
    </source>
</reference>
<keyword evidence="3" id="KW-1185">Reference proteome</keyword>
<protein>
    <recommendedName>
        <fullName evidence="4">Argininosuccinate lyase</fullName>
    </recommendedName>
</protein>
<comment type="caution">
    <text evidence="2">The sequence shown here is derived from an EMBL/GenBank/DDBJ whole genome shotgun (WGS) entry which is preliminary data.</text>
</comment>
<dbReference type="AlphaFoldDB" id="A0A2T7G4P0"/>
<keyword evidence="1" id="KW-0732">Signal</keyword>
<name>A0A2T7G4P0_9RHOB</name>
<dbReference type="Proteomes" id="UP000244446">
    <property type="component" value="Unassembled WGS sequence"/>
</dbReference>
<evidence type="ECO:0008006" key="4">
    <source>
        <dbReference type="Google" id="ProtNLM"/>
    </source>
</evidence>
<dbReference type="OrthoDB" id="4736977at2"/>
<gene>
    <name evidence="2" type="ORF">DC366_14710</name>
</gene>
<evidence type="ECO:0000313" key="2">
    <source>
        <dbReference type="EMBL" id="PVA09367.1"/>
    </source>
</evidence>
<feature type="signal peptide" evidence="1">
    <location>
        <begin position="1"/>
        <end position="24"/>
    </location>
</feature>